<evidence type="ECO:0000313" key="11">
    <source>
        <dbReference type="EMBL" id="MDQ7247254.1"/>
    </source>
</evidence>
<keyword evidence="2" id="KW-0813">Transport</keyword>
<dbReference type="Pfam" id="PF01554">
    <property type="entry name" value="MatE"/>
    <property type="match status" value="2"/>
</dbReference>
<evidence type="ECO:0000256" key="7">
    <source>
        <dbReference type="ARBA" id="ARBA00023065"/>
    </source>
</evidence>
<evidence type="ECO:0000256" key="2">
    <source>
        <dbReference type="ARBA" id="ARBA00022448"/>
    </source>
</evidence>
<gene>
    <name evidence="11" type="ORF">Q8A70_06235</name>
</gene>
<feature type="transmembrane region" description="Helical" evidence="10">
    <location>
        <begin position="406"/>
        <end position="428"/>
    </location>
</feature>
<dbReference type="PIRSF" id="PIRSF006603">
    <property type="entry name" value="DinF"/>
    <property type="match status" value="1"/>
</dbReference>
<feature type="transmembrane region" description="Helical" evidence="10">
    <location>
        <begin position="65"/>
        <end position="85"/>
    </location>
</feature>
<keyword evidence="7" id="KW-0406">Ion transport</keyword>
<protein>
    <recommendedName>
        <fullName evidence="9">Multidrug-efflux transporter</fullName>
    </recommendedName>
</protein>
<feature type="transmembrane region" description="Helical" evidence="10">
    <location>
        <begin position="24"/>
        <end position="45"/>
    </location>
</feature>
<evidence type="ECO:0000256" key="4">
    <source>
        <dbReference type="ARBA" id="ARBA00022475"/>
    </source>
</evidence>
<keyword evidence="5 10" id="KW-0812">Transmembrane</keyword>
<dbReference type="InterPro" id="IPR048279">
    <property type="entry name" value="MdtK-like"/>
</dbReference>
<feature type="transmembrane region" description="Helical" evidence="10">
    <location>
        <begin position="106"/>
        <end position="130"/>
    </location>
</feature>
<feature type="transmembrane region" description="Helical" evidence="10">
    <location>
        <begin position="142"/>
        <end position="160"/>
    </location>
</feature>
<feature type="transmembrane region" description="Helical" evidence="10">
    <location>
        <begin position="434"/>
        <end position="454"/>
    </location>
</feature>
<sequence length="474" mass="49780">MAEGSTITGSASENRGRWAAEIAATVKLAAPIALAFLAEIAIVVADAVMAGKLGEDAIAAEGLGAHLLFTPQLLAMGVLSSVAALGAHADGAQDTAMVTRVARQGLWLATLLAIPAMLLTAIIPTILTVAGYDPNIVSMSGGMIYVGIAGIPALLWYTALRNFATVLHKTRIVVVISLISLAVAIGSNWLFLYGNWGAPDLGVTGVGVSWAVASWVQLVIMAVYVQRERVLAAYRVLNDLLHPDWRILKDLFHVGWPISGSYAFETGLFLASSLMMARFGDSALAAHTVVISISSVSYMIPYGLSQAATVRVGYYHGAGDAFGARRAGFAAIFLAVVWMVMTGAAMVLLPHTLIGLYIDVNDPVNAGALAVAMMIIPIGALFQVVDGLQSAAIGALRGLKDTHFPMVICFIGYWAIGFGSSFVLTFPLELGARGLWFGIFVGLAASGILLTWRFQTLSHRLARGAVAAAAPRVA</sequence>
<dbReference type="RefSeq" id="WP_379954655.1">
    <property type="nucleotide sequence ID" value="NZ_JAUYVI010000002.1"/>
</dbReference>
<dbReference type="EMBL" id="JAUYVI010000002">
    <property type="protein sequence ID" value="MDQ7247254.1"/>
    <property type="molecule type" value="Genomic_DNA"/>
</dbReference>
<feature type="transmembrane region" description="Helical" evidence="10">
    <location>
        <begin position="364"/>
        <end position="385"/>
    </location>
</feature>
<comment type="caution">
    <text evidence="11">The sequence shown here is derived from an EMBL/GenBank/DDBJ whole genome shotgun (WGS) entry which is preliminary data.</text>
</comment>
<evidence type="ECO:0000256" key="6">
    <source>
        <dbReference type="ARBA" id="ARBA00022989"/>
    </source>
</evidence>
<keyword evidence="4" id="KW-1003">Cell membrane</keyword>
<dbReference type="NCBIfam" id="TIGR00797">
    <property type="entry name" value="matE"/>
    <property type="match status" value="1"/>
</dbReference>
<name>A0ABU0YHQ9_9PROT</name>
<dbReference type="CDD" id="cd13131">
    <property type="entry name" value="MATE_NorM_like"/>
    <property type="match status" value="1"/>
</dbReference>
<evidence type="ECO:0000256" key="1">
    <source>
        <dbReference type="ARBA" id="ARBA00004429"/>
    </source>
</evidence>
<dbReference type="PANTHER" id="PTHR43298">
    <property type="entry name" value="MULTIDRUG RESISTANCE PROTEIN NORM-RELATED"/>
    <property type="match status" value="1"/>
</dbReference>
<evidence type="ECO:0000313" key="12">
    <source>
        <dbReference type="Proteomes" id="UP001230156"/>
    </source>
</evidence>
<evidence type="ECO:0000256" key="9">
    <source>
        <dbReference type="ARBA" id="ARBA00031636"/>
    </source>
</evidence>
<comment type="subcellular location">
    <subcellularLocation>
        <location evidence="1">Cell inner membrane</location>
        <topology evidence="1">Multi-pass membrane protein</topology>
    </subcellularLocation>
</comment>
<feature type="transmembrane region" description="Helical" evidence="10">
    <location>
        <begin position="332"/>
        <end position="358"/>
    </location>
</feature>
<reference evidence="12" key="1">
    <citation type="submission" date="2023-08" db="EMBL/GenBank/DDBJ databases">
        <title>Rhodospirillaceae gen. nov., a novel taxon isolated from the Yangtze River Yuezi River estuary sludge.</title>
        <authorList>
            <person name="Ruan L."/>
        </authorList>
    </citation>
    <scope>NUCLEOTIDE SEQUENCE [LARGE SCALE GENOMIC DNA]</scope>
    <source>
        <strain evidence="12">R-7</strain>
    </source>
</reference>
<keyword evidence="3" id="KW-0050">Antiport</keyword>
<dbReference type="Proteomes" id="UP001230156">
    <property type="component" value="Unassembled WGS sequence"/>
</dbReference>
<dbReference type="PANTHER" id="PTHR43298:SF2">
    <property type="entry name" value="FMN_FAD EXPORTER YEEO-RELATED"/>
    <property type="match status" value="1"/>
</dbReference>
<feature type="transmembrane region" description="Helical" evidence="10">
    <location>
        <begin position="172"/>
        <end position="191"/>
    </location>
</feature>
<evidence type="ECO:0000256" key="3">
    <source>
        <dbReference type="ARBA" id="ARBA00022449"/>
    </source>
</evidence>
<organism evidence="11 12">
    <name type="scientific">Dongia sedimenti</name>
    <dbReference type="NCBI Taxonomy" id="3064282"/>
    <lineage>
        <taxon>Bacteria</taxon>
        <taxon>Pseudomonadati</taxon>
        <taxon>Pseudomonadota</taxon>
        <taxon>Alphaproteobacteria</taxon>
        <taxon>Rhodospirillales</taxon>
        <taxon>Dongiaceae</taxon>
        <taxon>Dongia</taxon>
    </lineage>
</organism>
<dbReference type="InterPro" id="IPR002528">
    <property type="entry name" value="MATE_fam"/>
</dbReference>
<accession>A0ABU0YHQ9</accession>
<proteinExistence type="predicted"/>
<dbReference type="InterPro" id="IPR050222">
    <property type="entry name" value="MATE_MdtK"/>
</dbReference>
<evidence type="ECO:0000256" key="8">
    <source>
        <dbReference type="ARBA" id="ARBA00023136"/>
    </source>
</evidence>
<feature type="transmembrane region" description="Helical" evidence="10">
    <location>
        <begin position="203"/>
        <end position="225"/>
    </location>
</feature>
<evidence type="ECO:0000256" key="10">
    <source>
        <dbReference type="SAM" id="Phobius"/>
    </source>
</evidence>
<evidence type="ECO:0000256" key="5">
    <source>
        <dbReference type="ARBA" id="ARBA00022692"/>
    </source>
</evidence>
<keyword evidence="12" id="KW-1185">Reference proteome</keyword>
<keyword evidence="8 10" id="KW-0472">Membrane</keyword>
<keyword evidence="6 10" id="KW-1133">Transmembrane helix</keyword>